<protein>
    <submittedName>
        <fullName evidence="4">Transcriptional antiterminator</fullName>
    </submittedName>
</protein>
<dbReference type="InterPro" id="IPR036388">
    <property type="entry name" value="WH-like_DNA-bd_sf"/>
</dbReference>
<dbReference type="Gene3D" id="1.10.10.10">
    <property type="entry name" value="Winged helix-like DNA-binding domain superfamily/Winged helix DNA-binding domain"/>
    <property type="match status" value="1"/>
</dbReference>
<dbReference type="Pfam" id="PF08220">
    <property type="entry name" value="HTH_DeoR"/>
    <property type="match status" value="1"/>
</dbReference>
<keyword evidence="5" id="KW-1185">Reference proteome</keyword>
<organism evidence="4 5">
    <name type="scientific">Breznakia pachnodae</name>
    <dbReference type="NCBI Taxonomy" id="265178"/>
    <lineage>
        <taxon>Bacteria</taxon>
        <taxon>Bacillati</taxon>
        <taxon>Bacillota</taxon>
        <taxon>Erysipelotrichia</taxon>
        <taxon>Erysipelotrichales</taxon>
        <taxon>Erysipelotrichaceae</taxon>
        <taxon>Breznakia</taxon>
    </lineage>
</organism>
<dbReference type="InterPro" id="IPR001034">
    <property type="entry name" value="DeoR_HTH"/>
</dbReference>
<evidence type="ECO:0000259" key="3">
    <source>
        <dbReference type="PROSITE" id="PS51094"/>
    </source>
</evidence>
<dbReference type="SUPFAM" id="SSF63520">
    <property type="entry name" value="PTS-regulatory domain, PRD"/>
    <property type="match status" value="1"/>
</dbReference>
<dbReference type="Pfam" id="PF00359">
    <property type="entry name" value="PTS_EIIA_2"/>
    <property type="match status" value="1"/>
</dbReference>
<comment type="caution">
    <text evidence="4">The sequence shown here is derived from an EMBL/GenBank/DDBJ whole genome shotgun (WGS) entry which is preliminary data.</text>
</comment>
<dbReference type="InterPro" id="IPR036390">
    <property type="entry name" value="WH_DNA-bd_sf"/>
</dbReference>
<dbReference type="InterPro" id="IPR036634">
    <property type="entry name" value="PRD_sf"/>
</dbReference>
<proteinExistence type="predicted"/>
<dbReference type="SUPFAM" id="SSF55804">
    <property type="entry name" value="Phoshotransferase/anion transport protein"/>
    <property type="match status" value="1"/>
</dbReference>
<keyword evidence="2" id="KW-0804">Transcription</keyword>
<name>A0ABU0E171_9FIRM</name>
<evidence type="ECO:0000256" key="1">
    <source>
        <dbReference type="ARBA" id="ARBA00023015"/>
    </source>
</evidence>
<feature type="domain" description="PTS EIIA type-2" evidence="3">
    <location>
        <begin position="513"/>
        <end position="655"/>
    </location>
</feature>
<dbReference type="EMBL" id="JAUSUR010000001">
    <property type="protein sequence ID" value="MDQ0360305.1"/>
    <property type="molecule type" value="Genomic_DNA"/>
</dbReference>
<dbReference type="PANTHER" id="PTHR30185:SF18">
    <property type="entry name" value="TRANSCRIPTIONAL REGULATOR MTLR"/>
    <property type="match status" value="1"/>
</dbReference>
<dbReference type="InterPro" id="IPR016152">
    <property type="entry name" value="PTrfase/Anion_transptr"/>
</dbReference>
<dbReference type="PANTHER" id="PTHR30185">
    <property type="entry name" value="CRYPTIC BETA-GLUCOSIDE BGL OPERON ANTITERMINATOR"/>
    <property type="match status" value="1"/>
</dbReference>
<dbReference type="InterPro" id="IPR050661">
    <property type="entry name" value="BglG_antiterminators"/>
</dbReference>
<dbReference type="PROSITE" id="PS51094">
    <property type="entry name" value="PTS_EIIA_TYPE_2"/>
    <property type="match status" value="1"/>
</dbReference>
<dbReference type="InterPro" id="IPR002178">
    <property type="entry name" value="PTS_EIIA_type-2_dom"/>
</dbReference>
<sequence>MLNKRSRIILLEIIKQQNIKISDLVEKMHVSEKTIRGDLNDIDFFLSQKKMKKLVRQGKQGIMIEDDAVNVNFLYELINQKEVVKMSYLPEERILEMMYLMTMSEKPLIIDELADYLIVSKSTIVKDIEKFRIQYNDDQFQLKGNLEGMYLESDEMTLRQKVVHSYIYNMDRSDVVDIASLILDTDQKIPYRVYWHLFEDIDLNFIKECIEIIKTVLVIQLSDMKFLLLAGHLSVMIKRLMMRKQVEPTGDTYVISKASNLIDCLFIKIMDYVGYTINESEKEYIAYALYITSYSLYNLDFPINEGYLKKVTESFIANLEDSSEKSDIIYQDLSYAFQNEIRNIWIQRKLSIPVRKNVITLKDSFYTDMFNLVKLSSKPIDEMVNGKLNNDEIWILAYHLIDLNQRVHMQKSIQAVIVSNKSEELTSILINQLKELFLIDVAAVIGTMQLTSTLELLNIDCVISTMRLEIEGIQVHTIHPLLSAKDIEELKMYLPTYQRPMIKERKENLTKAMLLNEKTIVWNSNVKSTNQLFSYISDEWIKNGNTSEHTEKILSINCKKLNDQVFKDKRIAMVCVRLHELVKKSNLFVIKVNKPLWWNERQQEVELVLAVIVEDNHYHIPAMLDIYRAFNDEIEFDELCKQSDAQMLLDVLQKGE</sequence>
<dbReference type="RefSeq" id="WP_307406104.1">
    <property type="nucleotide sequence ID" value="NZ_JAUSUR010000001.1"/>
</dbReference>
<keyword evidence="1" id="KW-0805">Transcription regulation</keyword>
<gene>
    <name evidence="4" type="ORF">J2S15_001036</name>
</gene>
<dbReference type="Gene3D" id="3.40.930.10">
    <property type="entry name" value="Mannitol-specific EII, Chain A"/>
    <property type="match status" value="1"/>
</dbReference>
<evidence type="ECO:0000256" key="2">
    <source>
        <dbReference type="ARBA" id="ARBA00023163"/>
    </source>
</evidence>
<evidence type="ECO:0000313" key="4">
    <source>
        <dbReference type="EMBL" id="MDQ0360305.1"/>
    </source>
</evidence>
<dbReference type="SUPFAM" id="SSF46785">
    <property type="entry name" value="Winged helix' DNA-binding domain"/>
    <property type="match status" value="1"/>
</dbReference>
<dbReference type="Proteomes" id="UP001230220">
    <property type="component" value="Unassembled WGS sequence"/>
</dbReference>
<evidence type="ECO:0000313" key="5">
    <source>
        <dbReference type="Proteomes" id="UP001230220"/>
    </source>
</evidence>
<dbReference type="Gene3D" id="1.10.1790.10">
    <property type="entry name" value="PRD domain"/>
    <property type="match status" value="1"/>
</dbReference>
<reference evidence="4 5" key="1">
    <citation type="submission" date="2023-07" db="EMBL/GenBank/DDBJ databases">
        <title>Genomic Encyclopedia of Type Strains, Phase IV (KMG-IV): sequencing the most valuable type-strain genomes for metagenomic binning, comparative biology and taxonomic classification.</title>
        <authorList>
            <person name="Goeker M."/>
        </authorList>
    </citation>
    <scope>NUCLEOTIDE SEQUENCE [LARGE SCALE GENOMIC DNA]</scope>
    <source>
        <strain evidence="4 5">DSM 16784</strain>
    </source>
</reference>
<accession>A0ABU0E171</accession>